<evidence type="ECO:0000259" key="2">
    <source>
        <dbReference type="Pfam" id="PF13456"/>
    </source>
</evidence>
<evidence type="ECO:0000313" key="3">
    <source>
        <dbReference type="EMBL" id="SPD03361.1"/>
    </source>
</evidence>
<dbReference type="Gene3D" id="3.30.420.10">
    <property type="entry name" value="Ribonuclease H-like superfamily/Ribonuclease H"/>
    <property type="match status" value="1"/>
</dbReference>
<dbReference type="InterPro" id="IPR036397">
    <property type="entry name" value="RNaseH_sf"/>
</dbReference>
<feature type="region of interest" description="Disordered" evidence="1">
    <location>
        <begin position="67"/>
        <end position="104"/>
    </location>
</feature>
<dbReference type="Pfam" id="PF13456">
    <property type="entry name" value="RVT_3"/>
    <property type="match status" value="1"/>
</dbReference>
<dbReference type="PANTHER" id="PTHR47723">
    <property type="entry name" value="OS05G0353850 PROTEIN"/>
    <property type="match status" value="1"/>
</dbReference>
<dbReference type="InterPro" id="IPR012337">
    <property type="entry name" value="RNaseH-like_sf"/>
</dbReference>
<organism evidence="3">
    <name type="scientific">Fagus sylvatica</name>
    <name type="common">Beechnut</name>
    <dbReference type="NCBI Taxonomy" id="28930"/>
    <lineage>
        <taxon>Eukaryota</taxon>
        <taxon>Viridiplantae</taxon>
        <taxon>Streptophyta</taxon>
        <taxon>Embryophyta</taxon>
        <taxon>Tracheophyta</taxon>
        <taxon>Spermatophyta</taxon>
        <taxon>Magnoliopsida</taxon>
        <taxon>eudicotyledons</taxon>
        <taxon>Gunneridae</taxon>
        <taxon>Pentapetalae</taxon>
        <taxon>rosids</taxon>
        <taxon>fabids</taxon>
        <taxon>Fagales</taxon>
        <taxon>Fagaceae</taxon>
        <taxon>Fagus</taxon>
    </lineage>
</organism>
<proteinExistence type="predicted"/>
<dbReference type="EMBL" id="OIVN01002406">
    <property type="protein sequence ID" value="SPD03361.1"/>
    <property type="molecule type" value="Genomic_DNA"/>
</dbReference>
<gene>
    <name evidence="3" type="ORF">FSB_LOCUS31243</name>
</gene>
<dbReference type="InterPro" id="IPR044730">
    <property type="entry name" value="RNase_H-like_dom_plant"/>
</dbReference>
<dbReference type="GO" id="GO:0004523">
    <property type="term" value="F:RNA-DNA hybrid ribonuclease activity"/>
    <property type="evidence" value="ECO:0007669"/>
    <property type="project" value="InterPro"/>
</dbReference>
<evidence type="ECO:0000256" key="1">
    <source>
        <dbReference type="SAM" id="MobiDB-lite"/>
    </source>
</evidence>
<name>A0A2N9GVG0_FAGSY</name>
<dbReference type="GO" id="GO:0003676">
    <property type="term" value="F:nucleic acid binding"/>
    <property type="evidence" value="ECO:0007669"/>
    <property type="project" value="InterPro"/>
</dbReference>
<dbReference type="PANTHER" id="PTHR47723:SF19">
    <property type="entry name" value="POLYNUCLEOTIDYL TRANSFERASE, RIBONUCLEASE H-LIKE SUPERFAMILY PROTEIN"/>
    <property type="match status" value="1"/>
</dbReference>
<dbReference type="CDD" id="cd06222">
    <property type="entry name" value="RNase_H_like"/>
    <property type="match status" value="1"/>
</dbReference>
<accession>A0A2N9GVG0</accession>
<protein>
    <recommendedName>
        <fullName evidence="2">RNase H type-1 domain-containing protein</fullName>
    </recommendedName>
</protein>
<reference evidence="3" key="1">
    <citation type="submission" date="2018-02" db="EMBL/GenBank/DDBJ databases">
        <authorList>
            <person name="Cohen D.B."/>
            <person name="Kent A.D."/>
        </authorList>
    </citation>
    <scope>NUCLEOTIDE SEQUENCE</scope>
</reference>
<sequence>MHMVSWDKVCRPKDLGGLGLYSAKARNLALLAKLNWRVMKDLDSLWVHSQPLPLSFSLLHGQTHGITVTSPTRSSPPSTATRLDLKHRQARSHQSSEISPDLEEIPPDLEDLRSSAISPKWSGSSNWKGLRKGHEVFRKGLRWVVNNGHTVSFWHDLWVGDSPLRTLVHGPLSIWEDTLRVCDVVEGVQAIGATTSVQAKLRALKDGLELAIDLGILNLEIEMDSLVAVELANSITTPNIFLSAIVTDCRSLMERFELCSLKHIFREANGCADLLAKAGYAQSPDFLSFSNAPTYLLEALAFDVSKCYSFPFD</sequence>
<dbReference type="InterPro" id="IPR053151">
    <property type="entry name" value="RNase_H-like"/>
</dbReference>
<feature type="compositionally biased region" description="Low complexity" evidence="1">
    <location>
        <begin position="69"/>
        <end position="82"/>
    </location>
</feature>
<dbReference type="AlphaFoldDB" id="A0A2N9GVG0"/>
<dbReference type="InterPro" id="IPR002156">
    <property type="entry name" value="RNaseH_domain"/>
</dbReference>
<feature type="domain" description="RNase H type-1" evidence="2">
    <location>
        <begin position="181"/>
        <end position="278"/>
    </location>
</feature>
<dbReference type="SUPFAM" id="SSF53098">
    <property type="entry name" value="Ribonuclease H-like"/>
    <property type="match status" value="1"/>
</dbReference>